<dbReference type="InterPro" id="IPR021109">
    <property type="entry name" value="Peptidase_aspartic_dom_sf"/>
</dbReference>
<evidence type="ECO:0000256" key="1">
    <source>
        <dbReference type="SAM" id="SignalP"/>
    </source>
</evidence>
<dbReference type="CDD" id="cd05483">
    <property type="entry name" value="retropepsin_like_bacteria"/>
    <property type="match status" value="1"/>
</dbReference>
<feature type="chain" id="PRO_5045572862" evidence="1">
    <location>
        <begin position="21"/>
        <end position="332"/>
    </location>
</feature>
<proteinExistence type="predicted"/>
<reference evidence="2 3" key="1">
    <citation type="submission" date="2024-09" db="EMBL/GenBank/DDBJ databases">
        <authorList>
            <person name="Sun Q."/>
            <person name="Mori K."/>
        </authorList>
    </citation>
    <scope>NUCLEOTIDE SEQUENCE [LARGE SCALE GENOMIC DNA]</scope>
    <source>
        <strain evidence="2 3">CICC 11035S</strain>
    </source>
</reference>
<dbReference type="SUPFAM" id="SSF50630">
    <property type="entry name" value="Acid proteases"/>
    <property type="match status" value="2"/>
</dbReference>
<accession>A0ABV6SCL5</accession>
<name>A0ABV6SCL5_9SPHN</name>
<dbReference type="Proteomes" id="UP001589858">
    <property type="component" value="Unassembled WGS sequence"/>
</dbReference>
<keyword evidence="1" id="KW-0732">Signal</keyword>
<evidence type="ECO:0000313" key="2">
    <source>
        <dbReference type="EMBL" id="MFC0687006.1"/>
    </source>
</evidence>
<organism evidence="2 3">
    <name type="scientific">Novosphingobium clariflavum</name>
    <dbReference type="NCBI Taxonomy" id="2029884"/>
    <lineage>
        <taxon>Bacteria</taxon>
        <taxon>Pseudomonadati</taxon>
        <taxon>Pseudomonadota</taxon>
        <taxon>Alphaproteobacteria</taxon>
        <taxon>Sphingomonadales</taxon>
        <taxon>Sphingomonadaceae</taxon>
        <taxon>Novosphingobium</taxon>
    </lineage>
</organism>
<feature type="signal peptide" evidence="1">
    <location>
        <begin position="1"/>
        <end position="20"/>
    </location>
</feature>
<comment type="caution">
    <text evidence="2">The sequence shown here is derived from an EMBL/GenBank/DDBJ whole genome shotgun (WGS) entry which is preliminary data.</text>
</comment>
<protein>
    <submittedName>
        <fullName evidence="2">Aspartyl protease family protein</fullName>
    </submittedName>
</protein>
<dbReference type="Pfam" id="PF13650">
    <property type="entry name" value="Asp_protease_2"/>
    <property type="match status" value="2"/>
</dbReference>
<dbReference type="Gene3D" id="2.40.70.10">
    <property type="entry name" value="Acid Proteases"/>
    <property type="match status" value="2"/>
</dbReference>
<dbReference type="RefSeq" id="WP_267221001.1">
    <property type="nucleotide sequence ID" value="NZ_JAPCWC010000009.1"/>
</dbReference>
<keyword evidence="2" id="KW-0645">Protease</keyword>
<keyword evidence="3" id="KW-1185">Reference proteome</keyword>
<evidence type="ECO:0000313" key="3">
    <source>
        <dbReference type="Proteomes" id="UP001589858"/>
    </source>
</evidence>
<dbReference type="GO" id="GO:0008233">
    <property type="term" value="F:peptidase activity"/>
    <property type="evidence" value="ECO:0007669"/>
    <property type="project" value="UniProtKB-KW"/>
</dbReference>
<keyword evidence="2" id="KW-0378">Hydrolase</keyword>
<sequence>MIGGALALTLLLADTAAAGAAPIPATSAGKTDQTTGEREQTLKTATDRDERMTVSVAVQGKGPYHFLIDTGSQQTVVSNDLAGLLGLSLGPKVTVLGMAGASDVATARVDSIAIGERAFNDLTVPLLEARHIGADGIIGTDSLQGQRVTLDFENETIAIAPTRPSAQANGYEIVVHARKRLGRLIMADAKVDGIHVDVVIDTGASSAVGNLALQQAMRKQVAGLVHLAGVTGDDIPAELVIAHKLQVEKLILTNVAIAFADSPAFHELGLHRRPALFLGMRELKVFKRIAIDFSTHKVLFDLPVTVEDASGKRRGDPNDLVKRIASSDAHPK</sequence>
<dbReference type="InterPro" id="IPR034122">
    <property type="entry name" value="Retropepsin-like_bacterial"/>
</dbReference>
<dbReference type="EMBL" id="JBHLTM010000081">
    <property type="protein sequence ID" value="MFC0687006.1"/>
    <property type="molecule type" value="Genomic_DNA"/>
</dbReference>
<dbReference type="GO" id="GO:0006508">
    <property type="term" value="P:proteolysis"/>
    <property type="evidence" value="ECO:0007669"/>
    <property type="project" value="UniProtKB-KW"/>
</dbReference>
<gene>
    <name evidence="2" type="ORF">ACFFF8_20700</name>
</gene>